<dbReference type="InterPro" id="IPR051265">
    <property type="entry name" value="HIBADH-related_NP60_sf"/>
</dbReference>
<dbReference type="Pfam" id="PF14833">
    <property type="entry name" value="NAD_binding_11"/>
    <property type="match status" value="1"/>
</dbReference>
<dbReference type="RefSeq" id="WP_158425650.1">
    <property type="nucleotide sequence ID" value="NZ_JAOQJQ010000005.1"/>
</dbReference>
<feature type="domain" description="6-phosphogluconate dehydrogenase NADP-binding" evidence="4">
    <location>
        <begin position="4"/>
        <end position="162"/>
    </location>
</feature>
<evidence type="ECO:0000256" key="1">
    <source>
        <dbReference type="ARBA" id="ARBA00009080"/>
    </source>
</evidence>
<dbReference type="PIRSF" id="PIRSF000103">
    <property type="entry name" value="HIBADH"/>
    <property type="match status" value="1"/>
</dbReference>
<feature type="domain" description="3-hydroxyisobutyrate dehydrogenase-like NAD-binding" evidence="5">
    <location>
        <begin position="167"/>
        <end position="283"/>
    </location>
</feature>
<dbReference type="InterPro" id="IPR015815">
    <property type="entry name" value="HIBADH-related"/>
</dbReference>
<dbReference type="InterPro" id="IPR036291">
    <property type="entry name" value="NAD(P)-bd_dom_sf"/>
</dbReference>
<keyword evidence="7" id="KW-1185">Reference proteome</keyword>
<evidence type="ECO:0000256" key="3">
    <source>
        <dbReference type="ARBA" id="ARBA00023027"/>
    </source>
</evidence>
<evidence type="ECO:0000256" key="2">
    <source>
        <dbReference type="ARBA" id="ARBA00023002"/>
    </source>
</evidence>
<keyword evidence="3" id="KW-0520">NAD</keyword>
<protein>
    <submittedName>
        <fullName evidence="6">NAD(P)-dependent oxidoreductase</fullName>
    </submittedName>
</protein>
<sequence>MKVIGWIGLGNMGMPMCKNLIKAGYPAVVNDTSREKVQEALALGAQWAESPKEAAQKADYIFTMLPNGKILLDVVSGENGIAQGMNNHKVLIDMSTVSAADSALVSELIEKTGGRFLRCPVTGSTGPAAKGMLGLLISGDKELMKEAEPMLDKLGRNKYWIGEKEEARVMKIALNTIVGNTAQLLAEAVSLGEKAGIPVETCMEVLAGSAIGNLIVQSKVELINSGKYDPAFSVKMMLKDFDLALDTAKQYQASLPVTAVVRQFYEEMEAVGRGGEDYAVLVERLEQNVGIKRS</sequence>
<comment type="similarity">
    <text evidence="1">Belongs to the HIBADH-related family.</text>
</comment>
<evidence type="ECO:0000259" key="4">
    <source>
        <dbReference type="Pfam" id="PF03446"/>
    </source>
</evidence>
<accession>A0ABT2TMZ9</accession>
<dbReference type="Pfam" id="PF03446">
    <property type="entry name" value="NAD_binding_2"/>
    <property type="match status" value="1"/>
</dbReference>
<comment type="caution">
    <text evidence="6">The sequence shown here is derived from an EMBL/GenBank/DDBJ whole genome shotgun (WGS) entry which is preliminary data.</text>
</comment>
<dbReference type="InterPro" id="IPR013328">
    <property type="entry name" value="6PGD_dom2"/>
</dbReference>
<proteinExistence type="inferred from homology"/>
<dbReference type="SUPFAM" id="SSF51735">
    <property type="entry name" value="NAD(P)-binding Rossmann-fold domains"/>
    <property type="match status" value="1"/>
</dbReference>
<dbReference type="Gene3D" id="1.10.1040.10">
    <property type="entry name" value="N-(1-d-carboxylethyl)-l-norvaline Dehydrogenase, domain 2"/>
    <property type="match status" value="1"/>
</dbReference>
<keyword evidence="2" id="KW-0560">Oxidoreductase</keyword>
<dbReference type="EMBL" id="JAOQJQ010000005">
    <property type="protein sequence ID" value="MCU6762992.1"/>
    <property type="molecule type" value="Genomic_DNA"/>
</dbReference>
<dbReference type="Proteomes" id="UP001652442">
    <property type="component" value="Unassembled WGS sequence"/>
</dbReference>
<reference evidence="6 7" key="1">
    <citation type="journal article" date="2021" name="ISME Commun">
        <title>Automated analysis of genomic sequences facilitates high-throughput and comprehensive description of bacteria.</title>
        <authorList>
            <person name="Hitch T.C.A."/>
        </authorList>
    </citation>
    <scope>NUCLEOTIDE SEQUENCE [LARGE SCALE GENOMIC DNA]</scope>
    <source>
        <strain evidence="6 7">Sanger_109</strain>
    </source>
</reference>
<dbReference type="InterPro" id="IPR029154">
    <property type="entry name" value="HIBADH-like_NADP-bd"/>
</dbReference>
<dbReference type="Gene3D" id="3.40.50.720">
    <property type="entry name" value="NAD(P)-binding Rossmann-like Domain"/>
    <property type="match status" value="1"/>
</dbReference>
<evidence type="ECO:0000259" key="5">
    <source>
        <dbReference type="Pfam" id="PF14833"/>
    </source>
</evidence>
<dbReference type="PANTHER" id="PTHR43580">
    <property type="entry name" value="OXIDOREDUCTASE GLYR1-RELATED"/>
    <property type="match status" value="1"/>
</dbReference>
<organism evidence="6 7">
    <name type="scientific">Brotonthovivens ammoniilytica</name>
    <dbReference type="NCBI Taxonomy" id="2981725"/>
    <lineage>
        <taxon>Bacteria</taxon>
        <taxon>Bacillati</taxon>
        <taxon>Bacillota</taxon>
        <taxon>Clostridia</taxon>
        <taxon>Lachnospirales</taxon>
        <taxon>Lachnospiraceae</taxon>
        <taxon>Brotonthovivens</taxon>
    </lineage>
</organism>
<dbReference type="InterPro" id="IPR006115">
    <property type="entry name" value="6PGDH_NADP-bd"/>
</dbReference>
<evidence type="ECO:0000313" key="6">
    <source>
        <dbReference type="EMBL" id="MCU6762992.1"/>
    </source>
</evidence>
<dbReference type="InterPro" id="IPR008927">
    <property type="entry name" value="6-PGluconate_DH-like_C_sf"/>
</dbReference>
<name>A0ABT2TMZ9_9FIRM</name>
<dbReference type="SUPFAM" id="SSF48179">
    <property type="entry name" value="6-phosphogluconate dehydrogenase C-terminal domain-like"/>
    <property type="match status" value="1"/>
</dbReference>
<gene>
    <name evidence="6" type="ORF">OCV88_11745</name>
</gene>
<dbReference type="PANTHER" id="PTHR43580:SF2">
    <property type="entry name" value="CYTOKINE-LIKE NUCLEAR FACTOR N-PAC"/>
    <property type="match status" value="1"/>
</dbReference>
<evidence type="ECO:0000313" key="7">
    <source>
        <dbReference type="Proteomes" id="UP001652442"/>
    </source>
</evidence>